<accession>A0A068NSZ0</accession>
<organism evidence="3 4">
    <name type="scientific">Fimbriimonas ginsengisoli Gsoil 348</name>
    <dbReference type="NCBI Taxonomy" id="661478"/>
    <lineage>
        <taxon>Bacteria</taxon>
        <taxon>Bacillati</taxon>
        <taxon>Armatimonadota</taxon>
        <taxon>Fimbriimonadia</taxon>
        <taxon>Fimbriimonadales</taxon>
        <taxon>Fimbriimonadaceae</taxon>
        <taxon>Fimbriimonas</taxon>
    </lineage>
</organism>
<gene>
    <name evidence="3" type="ORF">OP10G_2522</name>
</gene>
<dbReference type="CDD" id="cd17557">
    <property type="entry name" value="REC_Rcp-like"/>
    <property type="match status" value="1"/>
</dbReference>
<reference evidence="3 4" key="1">
    <citation type="journal article" date="2014" name="PLoS ONE">
        <title>The first complete genome sequence of the class fimbriimonadia in the phylum armatimonadetes.</title>
        <authorList>
            <person name="Hu Z.Y."/>
            <person name="Wang Y.Z."/>
            <person name="Im W.T."/>
            <person name="Wang S.Y."/>
            <person name="Zhao G.P."/>
            <person name="Zheng H.J."/>
            <person name="Quan Z.X."/>
        </authorList>
    </citation>
    <scope>NUCLEOTIDE SEQUENCE [LARGE SCALE GENOMIC DNA]</scope>
    <source>
        <strain evidence="3">Gsoil 348</strain>
    </source>
</reference>
<evidence type="ECO:0000259" key="2">
    <source>
        <dbReference type="PROSITE" id="PS50110"/>
    </source>
</evidence>
<dbReference type="KEGG" id="fgi:OP10G_2522"/>
<evidence type="ECO:0000313" key="3">
    <source>
        <dbReference type="EMBL" id="AIE85890.1"/>
    </source>
</evidence>
<feature type="domain" description="Response regulatory" evidence="2">
    <location>
        <begin position="5"/>
        <end position="133"/>
    </location>
</feature>
<dbReference type="PROSITE" id="PS50110">
    <property type="entry name" value="RESPONSE_REGULATORY"/>
    <property type="match status" value="1"/>
</dbReference>
<name>A0A068NSZ0_FIMGI</name>
<dbReference type="OrthoDB" id="9793549at2"/>
<dbReference type="InterPro" id="IPR011006">
    <property type="entry name" value="CheY-like_superfamily"/>
</dbReference>
<dbReference type="SUPFAM" id="SSF52172">
    <property type="entry name" value="CheY-like"/>
    <property type="match status" value="1"/>
</dbReference>
<dbReference type="PANTHER" id="PTHR44520:SF1">
    <property type="entry name" value="TWO-COMPONENT SYSTEM REGULATORY PROTEIN"/>
    <property type="match status" value="1"/>
</dbReference>
<evidence type="ECO:0000256" key="1">
    <source>
        <dbReference type="PROSITE-ProRule" id="PRU00169"/>
    </source>
</evidence>
<dbReference type="PANTHER" id="PTHR44520">
    <property type="entry name" value="RESPONSE REGULATOR RCP1-RELATED"/>
    <property type="match status" value="1"/>
</dbReference>
<dbReference type="SMART" id="SM00448">
    <property type="entry name" value="REC"/>
    <property type="match status" value="1"/>
</dbReference>
<dbReference type="EMBL" id="CP007139">
    <property type="protein sequence ID" value="AIE85890.1"/>
    <property type="molecule type" value="Genomic_DNA"/>
</dbReference>
<dbReference type="InterPro" id="IPR001789">
    <property type="entry name" value="Sig_transdc_resp-reg_receiver"/>
</dbReference>
<dbReference type="eggNOG" id="COG0745">
    <property type="taxonomic scope" value="Bacteria"/>
</dbReference>
<keyword evidence="1" id="KW-0597">Phosphoprotein</keyword>
<dbReference type="STRING" id="661478.OP10G_2522"/>
<evidence type="ECO:0000313" key="4">
    <source>
        <dbReference type="Proteomes" id="UP000027982"/>
    </source>
</evidence>
<dbReference type="RefSeq" id="WP_025225551.1">
    <property type="nucleotide sequence ID" value="NZ_CP007139.1"/>
</dbReference>
<keyword evidence="4" id="KW-1185">Reference proteome</keyword>
<dbReference type="AlphaFoldDB" id="A0A068NSZ0"/>
<dbReference type="Pfam" id="PF00072">
    <property type="entry name" value="Response_reg"/>
    <property type="match status" value="1"/>
</dbReference>
<proteinExistence type="predicted"/>
<dbReference type="GO" id="GO:0000160">
    <property type="term" value="P:phosphorelay signal transduction system"/>
    <property type="evidence" value="ECO:0007669"/>
    <property type="project" value="InterPro"/>
</dbReference>
<dbReference type="InterPro" id="IPR052893">
    <property type="entry name" value="TCS_response_regulator"/>
</dbReference>
<dbReference type="HOGENOM" id="CLU_000445_69_17_0"/>
<protein>
    <submittedName>
        <fullName evidence="3">Response regulator receiver protein</fullName>
    </submittedName>
</protein>
<dbReference type="Gene3D" id="3.40.50.2300">
    <property type="match status" value="1"/>
</dbReference>
<dbReference type="Proteomes" id="UP000027982">
    <property type="component" value="Chromosome"/>
</dbReference>
<sequence length="141" mass="15631">MTRKTILLVEDNEDDVFALRRSLKKAQVANPVQVAEDGQKALDYLAGVGPYADREQYPLPRLVLLDLKLPYRNGMEVLAWIRQQRSLDALPVVILSGSDEARDHKNAAALGIHDYLVKPPSPDRILQVIESLGIYQSVGAG</sequence>
<feature type="modified residue" description="4-aspartylphosphate" evidence="1">
    <location>
        <position position="66"/>
    </location>
</feature>